<dbReference type="AlphaFoldDB" id="A0A1E5VB83"/>
<organism evidence="2 3">
    <name type="scientific">Dichanthelium oligosanthes</name>
    <dbReference type="NCBI Taxonomy" id="888268"/>
    <lineage>
        <taxon>Eukaryota</taxon>
        <taxon>Viridiplantae</taxon>
        <taxon>Streptophyta</taxon>
        <taxon>Embryophyta</taxon>
        <taxon>Tracheophyta</taxon>
        <taxon>Spermatophyta</taxon>
        <taxon>Magnoliopsida</taxon>
        <taxon>Liliopsida</taxon>
        <taxon>Poales</taxon>
        <taxon>Poaceae</taxon>
        <taxon>PACMAD clade</taxon>
        <taxon>Panicoideae</taxon>
        <taxon>Panicodae</taxon>
        <taxon>Paniceae</taxon>
        <taxon>Dichantheliinae</taxon>
        <taxon>Dichanthelium</taxon>
    </lineage>
</organism>
<dbReference type="OrthoDB" id="1917254at2759"/>
<feature type="region of interest" description="Disordered" evidence="1">
    <location>
        <begin position="1"/>
        <end position="27"/>
    </location>
</feature>
<reference evidence="2 3" key="1">
    <citation type="submission" date="2016-09" db="EMBL/GenBank/DDBJ databases">
        <title>The draft genome of Dichanthelium oligosanthes: A C3 panicoid grass species.</title>
        <authorList>
            <person name="Studer A.J."/>
            <person name="Schnable J.C."/>
            <person name="Brutnell T.P."/>
        </authorList>
    </citation>
    <scope>NUCLEOTIDE SEQUENCE [LARGE SCALE GENOMIC DNA]</scope>
    <source>
        <strain evidence="3">cv. Kellogg 1175</strain>
        <tissue evidence="2">Leaf</tissue>
    </source>
</reference>
<protein>
    <submittedName>
        <fullName evidence="2">Uncharacterized protein</fullName>
    </submittedName>
</protein>
<dbReference type="PANTHER" id="PTHR33384:SF25">
    <property type="entry name" value="OS06G0661766 PROTEIN"/>
    <property type="match status" value="1"/>
</dbReference>
<sequence length="219" mass="24326">MGKAPRSCNATRPSRETRPSAPRLRPARLRSLPPLRYDCDPPVPATQPFSLILSPSGLGRRGPQALFSEGAYFLFLSWEAMEEMKRLQGLRAETLVETCQSTESRDGAIRCPIPCKSSRWYREREFAHDLSDFILSKASPPYFMGSPPVRATNPLVHDAQFCAWEVQSIDQSPGIPIPTKGAQFCAWKVQSVDQSPGIPIPTKGYNARYCARKGSVTKA</sequence>
<evidence type="ECO:0000256" key="1">
    <source>
        <dbReference type="SAM" id="MobiDB-lite"/>
    </source>
</evidence>
<accession>A0A1E5VB83</accession>
<evidence type="ECO:0000313" key="2">
    <source>
        <dbReference type="EMBL" id="OEL22285.1"/>
    </source>
</evidence>
<gene>
    <name evidence="2" type="ORF">BAE44_0016687</name>
</gene>
<evidence type="ECO:0000313" key="3">
    <source>
        <dbReference type="Proteomes" id="UP000095767"/>
    </source>
</evidence>
<name>A0A1E5VB83_9POAL</name>
<proteinExistence type="predicted"/>
<dbReference type="EMBL" id="LWDX02045751">
    <property type="protein sequence ID" value="OEL22285.1"/>
    <property type="molecule type" value="Genomic_DNA"/>
</dbReference>
<dbReference type="PANTHER" id="PTHR33384">
    <property type="entry name" value="EXPRESSED PROTEIN"/>
    <property type="match status" value="1"/>
</dbReference>
<keyword evidence="3" id="KW-1185">Reference proteome</keyword>
<comment type="caution">
    <text evidence="2">The sequence shown here is derived from an EMBL/GenBank/DDBJ whole genome shotgun (WGS) entry which is preliminary data.</text>
</comment>
<dbReference type="Proteomes" id="UP000095767">
    <property type="component" value="Unassembled WGS sequence"/>
</dbReference>